<keyword evidence="4 5" id="KW-0975">Bacterial flagellum</keyword>
<dbReference type="PATRIC" id="fig|1184267.3.peg.2164"/>
<accession>M4VAV1</accession>
<dbReference type="GO" id="GO:0005829">
    <property type="term" value="C:cytosol"/>
    <property type="evidence" value="ECO:0007669"/>
    <property type="project" value="TreeGrafter"/>
</dbReference>
<dbReference type="EMBL" id="CP003537">
    <property type="protein sequence ID" value="AGH96353.1"/>
    <property type="molecule type" value="Genomic_DNA"/>
</dbReference>
<evidence type="ECO:0000259" key="8">
    <source>
        <dbReference type="Pfam" id="PF06429"/>
    </source>
</evidence>
<evidence type="ECO:0000259" key="7">
    <source>
        <dbReference type="Pfam" id="PF00460"/>
    </source>
</evidence>
<evidence type="ECO:0000256" key="5">
    <source>
        <dbReference type="RuleBase" id="RU362116"/>
    </source>
</evidence>
<dbReference type="NCBIfam" id="TIGR03506">
    <property type="entry name" value="FlgEFG_subfam"/>
    <property type="match status" value="1"/>
</dbReference>
<feature type="domain" description="Flagellar hook protein FlgE/F/G-like D1" evidence="10">
    <location>
        <begin position="88"/>
        <end position="151"/>
    </location>
</feature>
<dbReference type="PANTHER" id="PTHR30435:SF1">
    <property type="entry name" value="FLAGELLAR HOOK PROTEIN FLGE"/>
    <property type="match status" value="1"/>
</dbReference>
<keyword evidence="12" id="KW-1185">Reference proteome</keyword>
<evidence type="ECO:0000256" key="4">
    <source>
        <dbReference type="ARBA" id="ARBA00023143"/>
    </source>
</evidence>
<dbReference type="GO" id="GO:0071978">
    <property type="term" value="P:bacterial-type flagellum-dependent swarming motility"/>
    <property type="evidence" value="ECO:0007669"/>
    <property type="project" value="TreeGrafter"/>
</dbReference>
<organism evidence="11 12">
    <name type="scientific">Pseudobdellovibrio exovorus JSS</name>
    <dbReference type="NCBI Taxonomy" id="1184267"/>
    <lineage>
        <taxon>Bacteria</taxon>
        <taxon>Pseudomonadati</taxon>
        <taxon>Bdellovibrionota</taxon>
        <taxon>Bdellovibrionia</taxon>
        <taxon>Bdellovibrionales</taxon>
        <taxon>Pseudobdellovibrionaceae</taxon>
        <taxon>Pseudobdellovibrio</taxon>
    </lineage>
</organism>
<dbReference type="GO" id="GO:0009425">
    <property type="term" value="C:bacterial-type flagellum basal body"/>
    <property type="evidence" value="ECO:0007669"/>
    <property type="project" value="UniProtKB-SubCell"/>
</dbReference>
<name>M4VAV1_9BACT</name>
<dbReference type="SUPFAM" id="SSF117143">
    <property type="entry name" value="Flagellar hook protein flgE"/>
    <property type="match status" value="1"/>
</dbReference>
<dbReference type="Pfam" id="PF07559">
    <property type="entry name" value="FlgE_D2"/>
    <property type="match status" value="1"/>
</dbReference>
<dbReference type="InterPro" id="IPR037058">
    <property type="entry name" value="Falgellar_hook_FlgE_sf"/>
</dbReference>
<evidence type="ECO:0000256" key="3">
    <source>
        <dbReference type="ARBA" id="ARBA00019015"/>
    </source>
</evidence>
<evidence type="ECO:0000313" key="11">
    <source>
        <dbReference type="EMBL" id="AGH96353.1"/>
    </source>
</evidence>
<dbReference type="STRING" id="1184267.A11Q_2137"/>
<dbReference type="InterPro" id="IPR001444">
    <property type="entry name" value="Flag_bb_rod_N"/>
</dbReference>
<comment type="similarity">
    <text evidence="2 5">Belongs to the flagella basal body rod proteins family.</text>
</comment>
<evidence type="ECO:0000256" key="2">
    <source>
        <dbReference type="ARBA" id="ARBA00009677"/>
    </source>
</evidence>
<dbReference type="Pfam" id="PF06429">
    <property type="entry name" value="Flg_bbr_C"/>
    <property type="match status" value="1"/>
</dbReference>
<comment type="subcellular location">
    <subcellularLocation>
        <location evidence="1 5">Bacterial flagellum basal body</location>
    </subcellularLocation>
</comment>
<dbReference type="OrthoDB" id="5288318at2"/>
<reference evidence="11 12" key="1">
    <citation type="journal article" date="2013" name="ISME J.">
        <title>By their genes ye shall know them: genomic signatures of predatory bacteria.</title>
        <authorList>
            <person name="Pasternak Z."/>
            <person name="Pietrokovski S."/>
            <person name="Rotem O."/>
            <person name="Gophna U."/>
            <person name="Lurie-Weinberger M.N."/>
            <person name="Jurkevitch E."/>
        </authorList>
    </citation>
    <scope>NUCLEOTIDE SEQUENCE [LARGE SCALE GENOMIC DNA]</scope>
    <source>
        <strain evidence="11 12">JSS</strain>
    </source>
</reference>
<dbReference type="PANTHER" id="PTHR30435">
    <property type="entry name" value="FLAGELLAR PROTEIN"/>
    <property type="match status" value="1"/>
</dbReference>
<comment type="function">
    <text evidence="5">A flexible structure which links the flagellar filament to the drive apparatus in the basal body.</text>
</comment>
<dbReference type="InterPro" id="IPR037925">
    <property type="entry name" value="FlgE/F/G-like"/>
</dbReference>
<protein>
    <recommendedName>
        <fullName evidence="3 5">Flagellar hook protein FlgE</fullName>
    </recommendedName>
</protein>
<dbReference type="KEGG" id="bex:A11Q_2137"/>
<dbReference type="InterPro" id="IPR053967">
    <property type="entry name" value="LlgE_F_G-like_D1"/>
</dbReference>
<dbReference type="Pfam" id="PF00460">
    <property type="entry name" value="Flg_bb_rod"/>
    <property type="match status" value="1"/>
</dbReference>
<feature type="domain" description="Flagellar basal body rod protein N-terminal" evidence="7">
    <location>
        <begin position="9"/>
        <end position="37"/>
    </location>
</feature>
<dbReference type="HOGENOM" id="CLU_013687_2_0_7"/>
<dbReference type="InterPro" id="IPR010930">
    <property type="entry name" value="Flg_bb/hook_C_dom"/>
</dbReference>
<dbReference type="Pfam" id="PF22692">
    <property type="entry name" value="LlgE_F_G_D1"/>
    <property type="match status" value="1"/>
</dbReference>
<feature type="domain" description="Flagellar basal-body/hook protein C-terminal" evidence="8">
    <location>
        <begin position="383"/>
        <end position="426"/>
    </location>
</feature>
<dbReference type="InterPro" id="IPR020013">
    <property type="entry name" value="Flagellar_FlgE/F/G"/>
</dbReference>
<dbReference type="Proteomes" id="UP000012040">
    <property type="component" value="Chromosome"/>
</dbReference>
<evidence type="ECO:0000256" key="6">
    <source>
        <dbReference type="SAM" id="MobiDB-lite"/>
    </source>
</evidence>
<evidence type="ECO:0000259" key="10">
    <source>
        <dbReference type="Pfam" id="PF22692"/>
    </source>
</evidence>
<dbReference type="AlphaFoldDB" id="M4VAV1"/>
<dbReference type="RefSeq" id="WP_015470843.1">
    <property type="nucleotide sequence ID" value="NC_020813.1"/>
</dbReference>
<sequence>MSVLGSMWTGVSGLKAQGEGLSVVADNIANSGTTGFKASRAEFTDIMSRNLKGIDGGNQLGRGVRLAAVNPILLQGNIDHTDRGTDLAISGDGYFQVKGSQGVNYTRDGSFLFDKSGHLVTQSGQKVQGYMADEKGRIENRVGDIKFPRALINASATKEINLELNLDSRAVADAKVFDANDPYRTSDYATAVEIFDSQGNKHVMNLFFNKGQDRTWTFRGLVDGKEVEGTPLGQEMAQVIEGRLQFTEDGLLQSQETTTSNFNFAGGAQQNQQINLSFGDAIATGGRGEGTKQYGKESDVIRWDQDGYSAGTVTSLAFNDDGVLTASYTNGQILSLGQILVAKFENPEKLFKTGGNMFKESRDSGSPSVGSPGSSGRGTIMAKSLERSTVDIASEFVNMITSQRAFQANAKTVSTSDELLAEVIQMKR</sequence>
<evidence type="ECO:0000259" key="9">
    <source>
        <dbReference type="Pfam" id="PF07559"/>
    </source>
</evidence>
<feature type="region of interest" description="Disordered" evidence="6">
    <location>
        <begin position="355"/>
        <end position="379"/>
    </location>
</feature>
<gene>
    <name evidence="11" type="ORF">A11Q_2137</name>
</gene>
<evidence type="ECO:0000256" key="1">
    <source>
        <dbReference type="ARBA" id="ARBA00004117"/>
    </source>
</evidence>
<dbReference type="GO" id="GO:0009424">
    <property type="term" value="C:bacterial-type flagellum hook"/>
    <property type="evidence" value="ECO:0007669"/>
    <property type="project" value="TreeGrafter"/>
</dbReference>
<feature type="domain" description="Flagellar hook protein FlgE D2" evidence="9">
    <location>
        <begin position="165"/>
        <end position="308"/>
    </location>
</feature>
<evidence type="ECO:0000313" key="12">
    <source>
        <dbReference type="Proteomes" id="UP000012040"/>
    </source>
</evidence>
<feature type="compositionally biased region" description="Low complexity" evidence="6">
    <location>
        <begin position="364"/>
        <end position="378"/>
    </location>
</feature>
<proteinExistence type="inferred from homology"/>
<dbReference type="InterPro" id="IPR011491">
    <property type="entry name" value="FlgE_D2"/>
</dbReference>
<dbReference type="Gene3D" id="2.60.98.20">
    <property type="entry name" value="Flagellar hook protein FlgE"/>
    <property type="match status" value="1"/>
</dbReference>
<dbReference type="eggNOG" id="COG1749">
    <property type="taxonomic scope" value="Bacteria"/>
</dbReference>